<evidence type="ECO:0008006" key="3">
    <source>
        <dbReference type="Google" id="ProtNLM"/>
    </source>
</evidence>
<gene>
    <name evidence="1" type="ORF">APLA_LOCUS14588</name>
</gene>
<comment type="caution">
    <text evidence="1">The sequence shown here is derived from an EMBL/GenBank/DDBJ whole genome shotgun (WGS) entry which is preliminary data.</text>
</comment>
<dbReference type="AlphaFoldDB" id="A0A8S1B3R8"/>
<evidence type="ECO:0000313" key="1">
    <source>
        <dbReference type="EMBL" id="CAB3254136.1"/>
    </source>
</evidence>
<accession>A0A8S1B3R8</accession>
<proteinExistence type="predicted"/>
<dbReference type="OrthoDB" id="10264956at2759"/>
<evidence type="ECO:0000313" key="2">
    <source>
        <dbReference type="Proteomes" id="UP000494256"/>
    </source>
</evidence>
<dbReference type="Proteomes" id="UP000494256">
    <property type="component" value="Unassembled WGS sequence"/>
</dbReference>
<sequence>MSTTSEQLLCLLEENASLLKKAQVNLKKCPKQRLTKGYIGGRLKCIEEYWQSFKTAHQELVRCTPKQQRMDIQYFSNGDYIVEENLQVLDESSNAMIVYLTVQRLDLETHKAWEDDICNYDSDVLPTWAELKNFLERHSAVKCRLQVSCRLCKRRHHTLLHQPKNDKPSDSLQAHYTDVEDNQESTFKLDDQPAEVLLTSHLATKRTTALLATALLPVKDERGHVTMLRALIDQGSQANFISERATQLLHLKGTPVKGTITGVGSTHQ</sequence>
<protein>
    <recommendedName>
        <fullName evidence="3">Peptidase A2 domain-containing protein</fullName>
    </recommendedName>
</protein>
<dbReference type="EMBL" id="CADEBD010000400">
    <property type="protein sequence ID" value="CAB3254136.1"/>
    <property type="molecule type" value="Genomic_DNA"/>
</dbReference>
<reference evidence="1 2" key="1">
    <citation type="submission" date="2020-04" db="EMBL/GenBank/DDBJ databases">
        <authorList>
            <person name="Wallbank WR R."/>
            <person name="Pardo Diaz C."/>
            <person name="Kozak K."/>
            <person name="Martin S."/>
            <person name="Jiggins C."/>
            <person name="Moest M."/>
            <person name="Warren A I."/>
            <person name="Byers J.R.P. K."/>
            <person name="Montejo-Kovacevich G."/>
            <person name="Yen C E."/>
        </authorList>
    </citation>
    <scope>NUCLEOTIDE SEQUENCE [LARGE SCALE GENOMIC DNA]</scope>
</reference>
<organism evidence="1 2">
    <name type="scientific">Arctia plantaginis</name>
    <name type="common">Wood tiger moth</name>
    <name type="synonym">Phalaena plantaginis</name>
    <dbReference type="NCBI Taxonomy" id="874455"/>
    <lineage>
        <taxon>Eukaryota</taxon>
        <taxon>Metazoa</taxon>
        <taxon>Ecdysozoa</taxon>
        <taxon>Arthropoda</taxon>
        <taxon>Hexapoda</taxon>
        <taxon>Insecta</taxon>
        <taxon>Pterygota</taxon>
        <taxon>Neoptera</taxon>
        <taxon>Endopterygota</taxon>
        <taxon>Lepidoptera</taxon>
        <taxon>Glossata</taxon>
        <taxon>Ditrysia</taxon>
        <taxon>Noctuoidea</taxon>
        <taxon>Erebidae</taxon>
        <taxon>Arctiinae</taxon>
        <taxon>Arctia</taxon>
    </lineage>
</organism>
<name>A0A8S1B3R8_ARCPL</name>